<evidence type="ECO:0000256" key="1">
    <source>
        <dbReference type="SAM" id="Phobius"/>
    </source>
</evidence>
<keyword evidence="1" id="KW-1133">Transmembrane helix</keyword>
<dbReference type="AlphaFoldDB" id="A0A8D9BYZ4"/>
<organism evidence="2">
    <name type="scientific">Cacopsylla melanoneura</name>
    <dbReference type="NCBI Taxonomy" id="428564"/>
    <lineage>
        <taxon>Eukaryota</taxon>
        <taxon>Metazoa</taxon>
        <taxon>Ecdysozoa</taxon>
        <taxon>Arthropoda</taxon>
        <taxon>Hexapoda</taxon>
        <taxon>Insecta</taxon>
        <taxon>Pterygota</taxon>
        <taxon>Neoptera</taxon>
        <taxon>Paraneoptera</taxon>
        <taxon>Hemiptera</taxon>
        <taxon>Sternorrhyncha</taxon>
        <taxon>Psylloidea</taxon>
        <taxon>Psyllidae</taxon>
        <taxon>Psyllinae</taxon>
        <taxon>Cacopsylla</taxon>
    </lineage>
</organism>
<keyword evidence="1" id="KW-0472">Membrane</keyword>
<name>A0A8D9BYZ4_9HEMI</name>
<protein>
    <submittedName>
        <fullName evidence="2">Uncharacterized protein</fullName>
    </submittedName>
</protein>
<proteinExistence type="predicted"/>
<feature type="transmembrane region" description="Helical" evidence="1">
    <location>
        <begin position="12"/>
        <end position="31"/>
    </location>
</feature>
<feature type="transmembrane region" description="Helical" evidence="1">
    <location>
        <begin position="75"/>
        <end position="97"/>
    </location>
</feature>
<sequence>MLSHTSHLILNLLRTYLPCSCVLLHLLSFVFPMTSYIGYQHIPCSIVLSFPYQYQLMTSCVELHSSHLFYFQCSSFLRLFCLLVVCRVLLVFSQLMFWTVLSSLADPC</sequence>
<keyword evidence="1" id="KW-0812">Transmembrane</keyword>
<evidence type="ECO:0000313" key="2">
    <source>
        <dbReference type="EMBL" id="CAG6790176.1"/>
    </source>
</evidence>
<accession>A0A8D9BYZ4</accession>
<reference evidence="2" key="1">
    <citation type="submission" date="2021-05" db="EMBL/GenBank/DDBJ databases">
        <authorList>
            <person name="Alioto T."/>
            <person name="Alioto T."/>
            <person name="Gomez Garrido J."/>
        </authorList>
    </citation>
    <scope>NUCLEOTIDE SEQUENCE</scope>
</reference>
<dbReference type="EMBL" id="HBUF01668871">
    <property type="protein sequence ID" value="CAG6790176.1"/>
    <property type="molecule type" value="Transcribed_RNA"/>
</dbReference>